<keyword evidence="3" id="KW-1185">Reference proteome</keyword>
<sequence>MYKNMFSKETSNEEEQQQIEADNQLNNEGNKLNEGENFTNNVSSVSFCQETGEIAKKEANLLANLIGRSGFNEDDSFNQRAVDIWMNMEEVDLLEIENEDEAKPNQESGEPEDERKKSNQIDLNTECRYNHLDKVRDEMNINLMDDCCEKNAPVETNPGDDLLSLVDSTS</sequence>
<evidence type="ECO:0000313" key="3">
    <source>
        <dbReference type="Proteomes" id="UP000015104"/>
    </source>
</evidence>
<dbReference type="AlphaFoldDB" id="T1KXR3"/>
<feature type="region of interest" description="Disordered" evidence="1">
    <location>
        <begin position="150"/>
        <end position="170"/>
    </location>
</feature>
<reference evidence="2" key="2">
    <citation type="submission" date="2015-06" db="UniProtKB">
        <authorList>
            <consortium name="EnsemblMetazoa"/>
        </authorList>
    </citation>
    <scope>IDENTIFICATION</scope>
</reference>
<dbReference type="Proteomes" id="UP000015104">
    <property type="component" value="Unassembled WGS sequence"/>
</dbReference>
<protein>
    <submittedName>
        <fullName evidence="2">Uncharacterized protein</fullName>
    </submittedName>
</protein>
<evidence type="ECO:0000256" key="1">
    <source>
        <dbReference type="SAM" id="MobiDB-lite"/>
    </source>
</evidence>
<dbReference type="HOGENOM" id="CLU_1549616_0_0_1"/>
<dbReference type="EMBL" id="CAEY01000696">
    <property type="status" value="NOT_ANNOTATED_CDS"/>
    <property type="molecule type" value="Genomic_DNA"/>
</dbReference>
<feature type="compositionally biased region" description="Low complexity" evidence="1">
    <location>
        <begin position="23"/>
        <end position="37"/>
    </location>
</feature>
<feature type="region of interest" description="Disordered" evidence="1">
    <location>
        <begin position="1"/>
        <end position="37"/>
    </location>
</feature>
<proteinExistence type="predicted"/>
<name>T1KXR3_TETUR</name>
<accession>T1KXR3</accession>
<feature type="region of interest" description="Disordered" evidence="1">
    <location>
        <begin position="95"/>
        <end position="121"/>
    </location>
</feature>
<organism evidence="2 3">
    <name type="scientific">Tetranychus urticae</name>
    <name type="common">Two-spotted spider mite</name>
    <dbReference type="NCBI Taxonomy" id="32264"/>
    <lineage>
        <taxon>Eukaryota</taxon>
        <taxon>Metazoa</taxon>
        <taxon>Ecdysozoa</taxon>
        <taxon>Arthropoda</taxon>
        <taxon>Chelicerata</taxon>
        <taxon>Arachnida</taxon>
        <taxon>Acari</taxon>
        <taxon>Acariformes</taxon>
        <taxon>Trombidiformes</taxon>
        <taxon>Prostigmata</taxon>
        <taxon>Eleutherengona</taxon>
        <taxon>Raphignathae</taxon>
        <taxon>Tetranychoidea</taxon>
        <taxon>Tetranychidae</taxon>
        <taxon>Tetranychus</taxon>
    </lineage>
</organism>
<reference evidence="3" key="1">
    <citation type="submission" date="2011-08" db="EMBL/GenBank/DDBJ databases">
        <authorList>
            <person name="Rombauts S."/>
        </authorList>
    </citation>
    <scope>NUCLEOTIDE SEQUENCE</scope>
    <source>
        <strain evidence="3">London</strain>
    </source>
</reference>
<dbReference type="EnsemblMetazoa" id="tetur26g01080.1">
    <property type="protein sequence ID" value="tetur26g01080.1"/>
    <property type="gene ID" value="tetur26g01080"/>
</dbReference>
<evidence type="ECO:0000313" key="2">
    <source>
        <dbReference type="EnsemblMetazoa" id="tetur26g01080.1"/>
    </source>
</evidence>